<gene>
    <name evidence="13" type="ORF">J4Q44_G00124850</name>
</gene>
<keyword evidence="14" id="KW-1185">Reference proteome</keyword>
<feature type="transmembrane region" description="Helical" evidence="11">
    <location>
        <begin position="16"/>
        <end position="36"/>
    </location>
</feature>
<dbReference type="InterPro" id="IPR003137">
    <property type="entry name" value="PA_domain"/>
</dbReference>
<dbReference type="SMART" id="SM00184">
    <property type="entry name" value="RING"/>
    <property type="match status" value="1"/>
</dbReference>
<dbReference type="InterPro" id="IPR046450">
    <property type="entry name" value="PA_dom_sf"/>
</dbReference>
<dbReference type="SUPFAM" id="SSF52025">
    <property type="entry name" value="PA domain"/>
    <property type="match status" value="1"/>
</dbReference>
<feature type="transmembrane region" description="Helical" evidence="11">
    <location>
        <begin position="160"/>
        <end position="180"/>
    </location>
</feature>
<evidence type="ECO:0000256" key="3">
    <source>
        <dbReference type="ARBA" id="ARBA00012483"/>
    </source>
</evidence>
<evidence type="ECO:0000256" key="7">
    <source>
        <dbReference type="ARBA" id="ARBA00022833"/>
    </source>
</evidence>
<dbReference type="EC" id="2.3.2.27" evidence="3"/>
<accession>A0AAN8LQZ2</accession>
<dbReference type="PANTHER" id="PTHR47168">
    <property type="entry name" value="RING ZINC FINGER DOMAIN SUPERFAMILY PROTEIN-RELATED"/>
    <property type="match status" value="1"/>
</dbReference>
<evidence type="ECO:0000256" key="11">
    <source>
        <dbReference type="SAM" id="Phobius"/>
    </source>
</evidence>
<evidence type="ECO:0000313" key="13">
    <source>
        <dbReference type="EMBL" id="KAK6317085.1"/>
    </source>
</evidence>
<dbReference type="InterPro" id="IPR051653">
    <property type="entry name" value="E3_ligase_sorting_rcpt"/>
</dbReference>
<name>A0AAN8LQZ2_9TELE</name>
<dbReference type="InterPro" id="IPR001841">
    <property type="entry name" value="Znf_RING"/>
</dbReference>
<reference evidence="13 14" key="1">
    <citation type="submission" date="2021-04" db="EMBL/GenBank/DDBJ databases">
        <authorList>
            <person name="De Guttry C."/>
            <person name="Zahm M."/>
            <person name="Klopp C."/>
            <person name="Cabau C."/>
            <person name="Louis A."/>
            <person name="Berthelot C."/>
            <person name="Parey E."/>
            <person name="Roest Crollius H."/>
            <person name="Montfort J."/>
            <person name="Robinson-Rechavi M."/>
            <person name="Bucao C."/>
            <person name="Bouchez O."/>
            <person name="Gislard M."/>
            <person name="Lluch J."/>
            <person name="Milhes M."/>
            <person name="Lampietro C."/>
            <person name="Lopez Roques C."/>
            <person name="Donnadieu C."/>
            <person name="Braasch I."/>
            <person name="Desvignes T."/>
            <person name="Postlethwait J."/>
            <person name="Bobe J."/>
            <person name="Wedekind C."/>
            <person name="Guiguen Y."/>
        </authorList>
    </citation>
    <scope>NUCLEOTIDE SEQUENCE [LARGE SCALE GENOMIC DNA]</scope>
    <source>
        <strain evidence="13">Cs_M1</strain>
        <tissue evidence="13">Blood</tissue>
    </source>
</reference>
<protein>
    <recommendedName>
        <fullName evidence="3">RING-type E3 ubiquitin transferase</fullName>
        <ecNumber evidence="3">2.3.2.27</ecNumber>
    </recommendedName>
</protein>
<evidence type="ECO:0000313" key="14">
    <source>
        <dbReference type="Proteomes" id="UP001356427"/>
    </source>
</evidence>
<evidence type="ECO:0000256" key="2">
    <source>
        <dbReference type="ARBA" id="ARBA00004167"/>
    </source>
</evidence>
<evidence type="ECO:0000256" key="6">
    <source>
        <dbReference type="ARBA" id="ARBA00022771"/>
    </source>
</evidence>
<feature type="domain" description="RING-type" evidence="12">
    <location>
        <begin position="213"/>
        <end position="253"/>
    </location>
</feature>
<comment type="subcellular location">
    <subcellularLocation>
        <location evidence="2">Membrane</location>
        <topology evidence="2">Single-pass membrane protein</topology>
    </subcellularLocation>
</comment>
<evidence type="ECO:0000256" key="9">
    <source>
        <dbReference type="ARBA" id="ARBA00023136"/>
    </source>
</evidence>
<comment type="caution">
    <text evidence="13">The sequence shown here is derived from an EMBL/GenBank/DDBJ whole genome shotgun (WGS) entry which is preliminary data.</text>
</comment>
<organism evidence="13 14">
    <name type="scientific">Coregonus suidteri</name>
    <dbReference type="NCBI Taxonomy" id="861788"/>
    <lineage>
        <taxon>Eukaryota</taxon>
        <taxon>Metazoa</taxon>
        <taxon>Chordata</taxon>
        <taxon>Craniata</taxon>
        <taxon>Vertebrata</taxon>
        <taxon>Euteleostomi</taxon>
        <taxon>Actinopterygii</taxon>
        <taxon>Neopterygii</taxon>
        <taxon>Teleostei</taxon>
        <taxon>Protacanthopterygii</taxon>
        <taxon>Salmoniformes</taxon>
        <taxon>Salmonidae</taxon>
        <taxon>Coregoninae</taxon>
        <taxon>Coregonus</taxon>
    </lineage>
</organism>
<dbReference type="PANTHER" id="PTHR47168:SF1">
    <property type="entry name" value="OS02G0798600 PROTEIN"/>
    <property type="match status" value="1"/>
</dbReference>
<dbReference type="SUPFAM" id="SSF57850">
    <property type="entry name" value="RING/U-box"/>
    <property type="match status" value="1"/>
</dbReference>
<evidence type="ECO:0000256" key="1">
    <source>
        <dbReference type="ARBA" id="ARBA00000900"/>
    </source>
</evidence>
<dbReference type="PROSITE" id="PS50089">
    <property type="entry name" value="ZF_RING_2"/>
    <property type="match status" value="1"/>
</dbReference>
<keyword evidence="6 10" id="KW-0863">Zinc-finger</keyword>
<dbReference type="GO" id="GO:0016020">
    <property type="term" value="C:membrane"/>
    <property type="evidence" value="ECO:0007669"/>
    <property type="project" value="UniProtKB-SubCell"/>
</dbReference>
<evidence type="ECO:0000256" key="8">
    <source>
        <dbReference type="ARBA" id="ARBA00022989"/>
    </source>
</evidence>
<keyword evidence="4 11" id="KW-0812">Transmembrane</keyword>
<feature type="transmembrane region" description="Helical" evidence="11">
    <location>
        <begin position="57"/>
        <end position="79"/>
    </location>
</feature>
<dbReference type="FunFam" id="3.30.40.10:FF:000824">
    <property type="entry name" value="E3 ubiquitin-protein ligase RNF13"/>
    <property type="match status" value="1"/>
</dbReference>
<dbReference type="AlphaFoldDB" id="A0AAN8LQZ2"/>
<evidence type="ECO:0000256" key="5">
    <source>
        <dbReference type="ARBA" id="ARBA00022723"/>
    </source>
</evidence>
<dbReference type="EMBL" id="JAGTTL010000010">
    <property type="protein sequence ID" value="KAK6317085.1"/>
    <property type="molecule type" value="Genomic_DNA"/>
</dbReference>
<proteinExistence type="predicted"/>
<sequence>MVDCHCHAGRLGLDDVIAVVHSIIIIRVLIVGFIEWEALVDYSEAGCWVCGAWGARLGVLTLALCCTLAPLPAHSYIYAHYSNMTSMLFEDLPAFFWIITTKPKKDLWVCYDPNTTTTKYIVLIRRYDCNFEIKVLHAQQAGFSAAIVHNMYSETLLNMKLQQCGMIILVMVVILIVRCVQYRKRMRKNRLTKEQLKRDPIHKFTKGDEYDVCAICLDEYEEGDKLRVLPCSHAYHSKCVDPWLTGTKKLALCATNA</sequence>
<dbReference type="Gene3D" id="3.50.30.30">
    <property type="match status" value="1"/>
</dbReference>
<evidence type="ECO:0000259" key="12">
    <source>
        <dbReference type="PROSITE" id="PS50089"/>
    </source>
</evidence>
<evidence type="ECO:0000256" key="4">
    <source>
        <dbReference type="ARBA" id="ARBA00022692"/>
    </source>
</evidence>
<dbReference type="GO" id="GO:0061630">
    <property type="term" value="F:ubiquitin protein ligase activity"/>
    <property type="evidence" value="ECO:0007669"/>
    <property type="project" value="UniProtKB-EC"/>
</dbReference>
<dbReference type="InterPro" id="IPR013083">
    <property type="entry name" value="Znf_RING/FYVE/PHD"/>
</dbReference>
<keyword evidence="9 11" id="KW-0472">Membrane</keyword>
<comment type="catalytic activity">
    <reaction evidence="1">
        <text>S-ubiquitinyl-[E2 ubiquitin-conjugating enzyme]-L-cysteine + [acceptor protein]-L-lysine = [E2 ubiquitin-conjugating enzyme]-L-cysteine + N(6)-ubiquitinyl-[acceptor protein]-L-lysine.</text>
        <dbReference type="EC" id="2.3.2.27"/>
    </reaction>
</comment>
<dbReference type="GO" id="GO:0008270">
    <property type="term" value="F:zinc ion binding"/>
    <property type="evidence" value="ECO:0007669"/>
    <property type="project" value="UniProtKB-KW"/>
</dbReference>
<evidence type="ECO:0000256" key="10">
    <source>
        <dbReference type="PROSITE-ProRule" id="PRU00175"/>
    </source>
</evidence>
<dbReference type="Pfam" id="PF02225">
    <property type="entry name" value="PA"/>
    <property type="match status" value="1"/>
</dbReference>
<keyword evidence="7" id="KW-0862">Zinc</keyword>
<dbReference type="Gene3D" id="3.30.40.10">
    <property type="entry name" value="Zinc/RING finger domain, C3HC4 (zinc finger)"/>
    <property type="match status" value="1"/>
</dbReference>
<dbReference type="Proteomes" id="UP001356427">
    <property type="component" value="Unassembled WGS sequence"/>
</dbReference>
<keyword evidence="5" id="KW-0479">Metal-binding</keyword>
<keyword evidence="8 11" id="KW-1133">Transmembrane helix</keyword>
<dbReference type="Pfam" id="PF17123">
    <property type="entry name" value="zf-RING_11"/>
    <property type="match status" value="1"/>
</dbReference>